<proteinExistence type="predicted"/>
<dbReference type="Pfam" id="PF20236">
    <property type="entry name" value="DUF6593"/>
    <property type="match status" value="1"/>
</dbReference>
<evidence type="ECO:0000259" key="1">
    <source>
        <dbReference type="Pfam" id="PF20236"/>
    </source>
</evidence>
<dbReference type="STRING" id="765440.A0A0C3B042"/>
<feature type="domain" description="DUF6593" evidence="1">
    <location>
        <begin position="22"/>
        <end position="185"/>
    </location>
</feature>
<dbReference type="InterPro" id="IPR046528">
    <property type="entry name" value="DUF6593"/>
</dbReference>
<organism evidence="2 3">
    <name type="scientific">Piloderma croceum (strain F 1598)</name>
    <dbReference type="NCBI Taxonomy" id="765440"/>
    <lineage>
        <taxon>Eukaryota</taxon>
        <taxon>Fungi</taxon>
        <taxon>Dikarya</taxon>
        <taxon>Basidiomycota</taxon>
        <taxon>Agaricomycotina</taxon>
        <taxon>Agaricomycetes</taxon>
        <taxon>Agaricomycetidae</taxon>
        <taxon>Atheliales</taxon>
        <taxon>Atheliaceae</taxon>
        <taxon>Piloderma</taxon>
    </lineage>
</organism>
<dbReference type="EMBL" id="KN833008">
    <property type="protein sequence ID" value="KIM79593.1"/>
    <property type="molecule type" value="Genomic_DNA"/>
</dbReference>
<keyword evidence="3" id="KW-1185">Reference proteome</keyword>
<sequence>MAASAKTNNSLTSAMRLILSNDSPENTTISDSTTGQVLYRFSTPSGKGIVNIFRVVPNDSDGDHMKDRFEQLAQIEWYDPTTSIFRYRGQKYLTTEFFKHEGKSERRRSFIAADGRAYVWVLSTHTSSLELHDNSRTLIARSYRQKHMLSGPPEARKAYIEISLGGEHIRDDIAVTWAFAESVRRALELGRL</sequence>
<dbReference type="OrthoDB" id="3360976at2759"/>
<dbReference type="HOGENOM" id="CLU_084280_4_1_1"/>
<evidence type="ECO:0000313" key="2">
    <source>
        <dbReference type="EMBL" id="KIM79593.1"/>
    </source>
</evidence>
<evidence type="ECO:0000313" key="3">
    <source>
        <dbReference type="Proteomes" id="UP000054166"/>
    </source>
</evidence>
<reference evidence="2 3" key="1">
    <citation type="submission" date="2014-04" db="EMBL/GenBank/DDBJ databases">
        <authorList>
            <consortium name="DOE Joint Genome Institute"/>
            <person name="Kuo A."/>
            <person name="Tarkka M."/>
            <person name="Buscot F."/>
            <person name="Kohler A."/>
            <person name="Nagy L.G."/>
            <person name="Floudas D."/>
            <person name="Copeland A."/>
            <person name="Barry K.W."/>
            <person name="Cichocki N."/>
            <person name="Veneault-Fourrey C."/>
            <person name="LaButti K."/>
            <person name="Lindquist E.A."/>
            <person name="Lipzen A."/>
            <person name="Lundell T."/>
            <person name="Morin E."/>
            <person name="Murat C."/>
            <person name="Sun H."/>
            <person name="Tunlid A."/>
            <person name="Henrissat B."/>
            <person name="Grigoriev I.V."/>
            <person name="Hibbett D.S."/>
            <person name="Martin F."/>
            <person name="Nordberg H.P."/>
            <person name="Cantor M.N."/>
            <person name="Hua S.X."/>
        </authorList>
    </citation>
    <scope>NUCLEOTIDE SEQUENCE [LARGE SCALE GENOMIC DNA]</scope>
    <source>
        <strain evidence="2 3">F 1598</strain>
    </source>
</reference>
<dbReference type="AlphaFoldDB" id="A0A0C3B042"/>
<protein>
    <recommendedName>
        <fullName evidence="1">DUF6593 domain-containing protein</fullName>
    </recommendedName>
</protein>
<dbReference type="InParanoid" id="A0A0C3B042"/>
<reference evidence="3" key="2">
    <citation type="submission" date="2015-01" db="EMBL/GenBank/DDBJ databases">
        <title>Evolutionary Origins and Diversification of the Mycorrhizal Mutualists.</title>
        <authorList>
            <consortium name="DOE Joint Genome Institute"/>
            <consortium name="Mycorrhizal Genomics Consortium"/>
            <person name="Kohler A."/>
            <person name="Kuo A."/>
            <person name="Nagy L.G."/>
            <person name="Floudas D."/>
            <person name="Copeland A."/>
            <person name="Barry K.W."/>
            <person name="Cichocki N."/>
            <person name="Veneault-Fourrey C."/>
            <person name="LaButti K."/>
            <person name="Lindquist E.A."/>
            <person name="Lipzen A."/>
            <person name="Lundell T."/>
            <person name="Morin E."/>
            <person name="Murat C."/>
            <person name="Riley R."/>
            <person name="Ohm R."/>
            <person name="Sun H."/>
            <person name="Tunlid A."/>
            <person name="Henrissat B."/>
            <person name="Grigoriev I.V."/>
            <person name="Hibbett D.S."/>
            <person name="Martin F."/>
        </authorList>
    </citation>
    <scope>NUCLEOTIDE SEQUENCE [LARGE SCALE GENOMIC DNA]</scope>
    <source>
        <strain evidence="3">F 1598</strain>
    </source>
</reference>
<name>A0A0C3B042_PILCF</name>
<accession>A0A0C3B042</accession>
<gene>
    <name evidence="2" type="ORF">PILCRDRAFT_823128</name>
</gene>
<dbReference type="Proteomes" id="UP000054166">
    <property type="component" value="Unassembled WGS sequence"/>
</dbReference>